<gene>
    <name evidence="2" type="ORF">BD94_2710</name>
</gene>
<evidence type="ECO:0000313" key="2">
    <source>
        <dbReference type="EMBL" id="AIL46485.1"/>
    </source>
</evidence>
<dbReference type="AlphaFoldDB" id="A0A077ELW7"/>
<dbReference type="KEGG" id="eao:BD94_2710"/>
<dbReference type="EMBL" id="CP007547">
    <property type="protein sequence ID" value="AIL46485.1"/>
    <property type="molecule type" value="Genomic_DNA"/>
</dbReference>
<dbReference type="HOGENOM" id="CLU_1522850_0_0_10"/>
<name>A0A077ELW7_9FLAO</name>
<evidence type="ECO:0000313" key="3">
    <source>
        <dbReference type="Proteomes" id="UP000028933"/>
    </source>
</evidence>
<reference evidence="2" key="2">
    <citation type="journal article" date="2015" name="Genome Biol. Evol.">
        <title>Complete Genome Sequence and Transcriptomic Analysis of the Novel Pathogen Elizabethkingia anophelis in Response to Oxidative Stress.</title>
        <authorList>
            <person name="Li Y."/>
            <person name="Liu Y."/>
            <person name="Chew S.C."/>
            <person name="Tay M."/>
            <person name="Salido M.M."/>
            <person name="Teo J."/>
            <person name="Lauro F.M."/>
            <person name="Givskov M."/>
            <person name="Yang L."/>
        </authorList>
    </citation>
    <scope>NUCLEOTIDE SEQUENCE</scope>
    <source>
        <strain evidence="2">NUHP1</strain>
    </source>
</reference>
<evidence type="ECO:0000256" key="1">
    <source>
        <dbReference type="SAM" id="Phobius"/>
    </source>
</evidence>
<proteinExistence type="predicted"/>
<reference evidence="2" key="1">
    <citation type="journal article" date="2013" name="Lancet">
        <title>First case of E anophelis outbreak in an intensive-care unit.</title>
        <authorList>
            <person name="Teo J."/>
            <person name="Tan S.Y."/>
            <person name="Tay M."/>
            <person name="Ding Y."/>
            <person name="Kjelleberg S."/>
            <person name="Givskov M."/>
            <person name="Lin R.T."/>
            <person name="Yang L."/>
        </authorList>
    </citation>
    <scope>NUCLEOTIDE SEQUENCE [LARGE SCALE GENOMIC DNA]</scope>
    <source>
        <strain evidence="2">NUHP1</strain>
    </source>
</reference>
<keyword evidence="1" id="KW-0812">Transmembrane</keyword>
<keyword evidence="1" id="KW-1133">Transmembrane helix</keyword>
<protein>
    <submittedName>
        <fullName evidence="2">Uncharacterized protein</fullName>
    </submittedName>
</protein>
<dbReference type="RefSeq" id="WP_024565437.1">
    <property type="nucleotide sequence ID" value="NZ_CP007547.1"/>
</dbReference>
<dbReference type="eggNOG" id="ENOG502ZPRY">
    <property type="taxonomic scope" value="Bacteria"/>
</dbReference>
<dbReference type="Proteomes" id="UP000028933">
    <property type="component" value="Chromosome"/>
</dbReference>
<accession>A0A077ELW7</accession>
<organism evidence="2 3">
    <name type="scientific">Elizabethkingia anophelis NUHP1</name>
    <dbReference type="NCBI Taxonomy" id="1338011"/>
    <lineage>
        <taxon>Bacteria</taxon>
        <taxon>Pseudomonadati</taxon>
        <taxon>Bacteroidota</taxon>
        <taxon>Flavobacteriia</taxon>
        <taxon>Flavobacteriales</taxon>
        <taxon>Weeksellaceae</taxon>
        <taxon>Elizabethkingia</taxon>
    </lineage>
</organism>
<feature type="transmembrane region" description="Helical" evidence="1">
    <location>
        <begin position="6"/>
        <end position="23"/>
    </location>
</feature>
<sequence>MKTIKTKVIPLAIVVFVLLVVFYNNKSVKLSKEIDNSYTYDGQVIELEGKFKAPFLTRTGNTISMEFEVFNDFYIIQTKNKVITGIRMNYGEGKNTVLINAGSDNKFEQSDVVIFDKDGNKLKTSDKVKITGRIVYPHKGVKKESLVKDYKTGKETMKDEGQDYSYEITDVTVQKD</sequence>
<keyword evidence="1" id="KW-0472">Membrane</keyword>